<comment type="caution">
    <text evidence="3">The sequence shown here is derived from an EMBL/GenBank/DDBJ whole genome shotgun (WGS) entry which is preliminary data.</text>
</comment>
<keyword evidence="4" id="KW-1185">Reference proteome</keyword>
<dbReference type="EMBL" id="BAAFSV010000001">
    <property type="protein sequence ID" value="GAB1311002.1"/>
    <property type="molecule type" value="Genomic_DNA"/>
</dbReference>
<feature type="region of interest" description="Disordered" evidence="1">
    <location>
        <begin position="172"/>
        <end position="193"/>
    </location>
</feature>
<gene>
    <name evidence="3" type="ORF">MFIFM68171_01212</name>
</gene>
<dbReference type="RefSeq" id="XP_070912735.1">
    <property type="nucleotide sequence ID" value="XM_071056634.1"/>
</dbReference>
<protein>
    <submittedName>
        <fullName evidence="3">Uncharacterized protein</fullName>
    </submittedName>
</protein>
<dbReference type="Proteomes" id="UP001628179">
    <property type="component" value="Unassembled WGS sequence"/>
</dbReference>
<keyword evidence="2" id="KW-0732">Signal</keyword>
<organism evidence="3 4">
    <name type="scientific">Madurella fahalii</name>
    <dbReference type="NCBI Taxonomy" id="1157608"/>
    <lineage>
        <taxon>Eukaryota</taxon>
        <taxon>Fungi</taxon>
        <taxon>Dikarya</taxon>
        <taxon>Ascomycota</taxon>
        <taxon>Pezizomycotina</taxon>
        <taxon>Sordariomycetes</taxon>
        <taxon>Sordariomycetidae</taxon>
        <taxon>Sordariales</taxon>
        <taxon>Sordariales incertae sedis</taxon>
        <taxon>Madurella</taxon>
    </lineage>
</organism>
<sequence>MRMLTAFVFTQVSLGAAAMPIPRDGRVPISETHSIHTHLPMLPPTQSTLVTVTTTGKETTTPTPHLQSRMNIDWQKIADNVLKDTHRAKPSIPRRFANIRAAPTPHLGSRMNIDWQKIAENVLKDTHRSKPSNTRQFANIPLAHTAVAAPHLRSRMNINWEKIADDVLKGTHKAKPGVTRPSAKISRAGADVTRNERPQAMIKATHHVNAQQRQSSRQGAMAQTSKDLSELLGEDDEQWQKIREDGIAEAAKAGSAGIAEAAKAGAVAVSDAAKAGSVAFSEAAKAGSAAMPEASKARFEAHSEAEKARLGVIPEAEQAKAEALGGDTLQKARVDALVEAEKAKAEVLEKLRSGSWWARRRNAKAASTTTA</sequence>
<accession>A0ABQ0FZS5</accession>
<feature type="signal peptide" evidence="2">
    <location>
        <begin position="1"/>
        <end position="18"/>
    </location>
</feature>
<proteinExistence type="predicted"/>
<dbReference type="GeneID" id="98171957"/>
<reference evidence="3 4" key="1">
    <citation type="submission" date="2024-09" db="EMBL/GenBank/DDBJ databases">
        <title>Itraconazole resistance in Madurella fahalii resulting from another homologue of gene encoding cytochrome P450 14-alpha sterol demethylase (CYP51).</title>
        <authorList>
            <person name="Yoshioka I."/>
            <person name="Fahal A.H."/>
            <person name="Kaneko S."/>
            <person name="Yaguchi T."/>
        </authorList>
    </citation>
    <scope>NUCLEOTIDE SEQUENCE [LARGE SCALE GENOMIC DNA]</scope>
    <source>
        <strain evidence="3 4">IFM 68171</strain>
    </source>
</reference>
<evidence type="ECO:0000313" key="4">
    <source>
        <dbReference type="Proteomes" id="UP001628179"/>
    </source>
</evidence>
<evidence type="ECO:0000256" key="1">
    <source>
        <dbReference type="SAM" id="MobiDB-lite"/>
    </source>
</evidence>
<name>A0ABQ0FZS5_9PEZI</name>
<evidence type="ECO:0000256" key="2">
    <source>
        <dbReference type="SAM" id="SignalP"/>
    </source>
</evidence>
<evidence type="ECO:0000313" key="3">
    <source>
        <dbReference type="EMBL" id="GAB1311002.1"/>
    </source>
</evidence>
<feature type="chain" id="PRO_5046811329" evidence="2">
    <location>
        <begin position="19"/>
        <end position="371"/>
    </location>
</feature>